<dbReference type="Proteomes" id="UP000006174">
    <property type="component" value="Unassembled WGS sequence"/>
</dbReference>
<dbReference type="Gene3D" id="3.90.550.10">
    <property type="entry name" value="Spore Coat Polysaccharide Biosynthesis Protein SpsA, Chain A"/>
    <property type="match status" value="1"/>
</dbReference>
<feature type="transmembrane region" description="Helical" evidence="2">
    <location>
        <begin position="1447"/>
        <end position="1468"/>
    </location>
</feature>
<evidence type="ECO:0000256" key="1">
    <source>
        <dbReference type="SAM" id="MobiDB-lite"/>
    </source>
</evidence>
<feature type="compositionally biased region" description="Polar residues" evidence="1">
    <location>
        <begin position="1"/>
        <end position="30"/>
    </location>
</feature>
<dbReference type="STRING" id="1128400.I2FVI7"/>
<keyword evidence="2" id="KW-1133">Transmembrane helix</keyword>
<feature type="region of interest" description="Disordered" evidence="1">
    <location>
        <begin position="1"/>
        <end position="391"/>
    </location>
</feature>
<keyword evidence="2" id="KW-0472">Membrane</keyword>
<feature type="region of interest" description="Disordered" evidence="1">
    <location>
        <begin position="940"/>
        <end position="978"/>
    </location>
</feature>
<dbReference type="SUPFAM" id="SSF53448">
    <property type="entry name" value="Nucleotide-diphospho-sugar transferases"/>
    <property type="match status" value="1"/>
</dbReference>
<feature type="transmembrane region" description="Helical" evidence="2">
    <location>
        <begin position="1405"/>
        <end position="1427"/>
    </location>
</feature>
<feature type="compositionally biased region" description="Polar residues" evidence="1">
    <location>
        <begin position="103"/>
        <end position="112"/>
    </location>
</feature>
<feature type="transmembrane region" description="Helical" evidence="2">
    <location>
        <begin position="774"/>
        <end position="790"/>
    </location>
</feature>
<dbReference type="eggNOG" id="ENOG502QUSG">
    <property type="taxonomic scope" value="Eukaryota"/>
</dbReference>
<keyword evidence="2" id="KW-0812">Transmembrane</keyword>
<comment type="caution">
    <text evidence="3">The sequence shown here is derived from an EMBL/GenBank/DDBJ whole genome shotgun (WGS) entry which is preliminary data.</text>
</comment>
<dbReference type="OMA" id="SWEMARH"/>
<organism evidence="3 4">
    <name type="scientific">Ustilago hordei</name>
    <name type="common">Barley covered smut fungus</name>
    <dbReference type="NCBI Taxonomy" id="120017"/>
    <lineage>
        <taxon>Eukaryota</taxon>
        <taxon>Fungi</taxon>
        <taxon>Dikarya</taxon>
        <taxon>Basidiomycota</taxon>
        <taxon>Ustilaginomycotina</taxon>
        <taxon>Ustilaginomycetes</taxon>
        <taxon>Ustilaginales</taxon>
        <taxon>Ustilaginaceae</taxon>
        <taxon>Ustilago</taxon>
    </lineage>
</organism>
<feature type="compositionally biased region" description="Basic residues" evidence="1">
    <location>
        <begin position="165"/>
        <end position="175"/>
    </location>
</feature>
<evidence type="ECO:0000256" key="2">
    <source>
        <dbReference type="SAM" id="Phobius"/>
    </source>
</evidence>
<feature type="compositionally biased region" description="Low complexity" evidence="1">
    <location>
        <begin position="139"/>
        <end position="150"/>
    </location>
</feature>
<feature type="region of interest" description="Disordered" evidence="1">
    <location>
        <begin position="487"/>
        <end position="544"/>
    </location>
</feature>
<sequence length="1578" mass="172906">MKDEASSQQPQAPPADNTSSPPARTPSQSARHSRIRQSAPESSAPISFARPLHLRQDTPEPAFHGQDISTGSSYGRGIASEDSEWNDEPPSSATWDRRAANASGASDPSDASTPLKVRRRGMINDKKLTISVHGPPKASSSSLRVASDSSTPAIRTTPPTEMPARRTKAATRSRSYRSDNAAEILPSKSKKDSPTGSAGLGPQTPDSAGIRWAPAKSSPLADATKFSPIAATTSPGSSGQSSGGGSDKPLLSTPRYGFNPEFALGASTTSKSKDDTPPAKPSPTYNGGSSQGGVKSMLYANRMLSTPLSPRAPIDRSPMSNKMPSTPRTPQTPRTPVTARLPQTPRSAGGASYQGVLLTTVTHAPSDPKVPMQGSIAESSTAAARKTSNRSASIATELRSFVRGGANEVIPRLELRVLQRPSASQFYAMGGPQGQGYSLAATARQTDEKEEGEEKEGQDQDYSPRTSAFARSQALSQLTRKLNSVSGKPVLRRGSSAVNSVSAYRSSRRERRDTGATTTAALSTRSQMSRRVSMPNVTNDAKSYHQSSVDLRMSLAPTFMRGRRDSSMQPDNEDETKNDIVDEMNRRVHNITDAKRWILTHRPSIGNHTTAQDIMEEKRPATAMRRPTYAASVFQQARLMEAERQASVAAGAILSGSAINDAPVNESAANVGHLPPGTPSPLGPRTPELFFPKTPATAFPQGILEVEEPNPLGDPVTVAVSVHPLQVQPLTWKQQTLHYICTPGRLVKQQIDSKYVMSMCDLREILFPITFRKVALWFIYGGVITLLVLLDKHYHWWDKLDRAVHGKNLAIMGVLYGFEPMMIIVIMLVARVPDARVVPDRTVLVPRGSDSTDSYPVQENGSRHSISNDDSNYVAPEDMAAQMYSTILEEEHGDSQSKFEGGSEIQDQESGIVDREGLATKRWSAMTKPSMRRLSTRVTIASANTGDAPGGERRPSEATSNSHNAPPVPRTPGFDPKNRRSTIILHEPINFNNIGPELEKQMSRRPSDPSHQMMLARTASRDSRRGSYFGIVAASAGARFGATTPAQPTDAIIDEKEGKDLLPTNSTSSNEIEDEKKAIQSAAPLESSQPDAADIGIDMDTFTHPSLTCSTALIIPCHNADVEVLKAVLFAALVHFEPWQIFIVDNGNSPLPPRDMESSIRSQPMFSRVNYIWLPVGNKNIAQFVGAKAAAVLNLDYVLTIDDDVIVPANFAAPMHIISETVTAVCYPITAVDHRGDRPLFVGWQDIEYKMSALAKMAESKMCSVLFPHGAASFWKRETMIAILRRHDLIYFADDVKMGLELQALGQRMGIDGSISFETVAPETFLGPPTNGTANYYHQRVRSWEMARHTLYWQFSKRFLFSLNGARTPVAIGWQKFTQFYNSTTNFIDWIRLPMFVLLGGSGQFWLRSFAFIFFLPIVPLLPYRFIKTRNRPDLHPHMLDMLTFGIYKLMYSLVCILGGLRSMLVFFPNHSHKPNLVEMEKKGDERCIWLKENFMKDSGGQVDLRGEGQQILLDDEATAQTQAEAEREGEEMTKAAVVNTLTAEIEKQAGQQDVAVVNVARRPSRTPHDEQTAHEVR</sequence>
<feature type="compositionally biased region" description="Polar residues" evidence="1">
    <location>
        <begin position="515"/>
        <end position="544"/>
    </location>
</feature>
<dbReference type="OrthoDB" id="2590398at2759"/>
<dbReference type="HOGENOM" id="CLU_245211_0_0_1"/>
<feature type="region of interest" description="Disordered" evidence="1">
    <location>
        <begin position="1054"/>
        <end position="1090"/>
    </location>
</feature>
<keyword evidence="4" id="KW-1185">Reference proteome</keyword>
<gene>
    <name evidence="3" type="ORF">UHOR_06826</name>
</gene>
<feature type="transmembrane region" description="Helical" evidence="2">
    <location>
        <begin position="810"/>
        <end position="830"/>
    </location>
</feature>
<feature type="compositionally biased region" description="Polar residues" evidence="1">
    <location>
        <begin position="849"/>
        <end position="871"/>
    </location>
</feature>
<name>I2FVI7_USTHO</name>
<feature type="region of interest" description="Disordered" evidence="1">
    <location>
        <begin position="848"/>
        <end position="871"/>
    </location>
</feature>
<feature type="compositionally biased region" description="Low complexity" evidence="1">
    <location>
        <begin position="324"/>
        <end position="340"/>
    </location>
</feature>
<protein>
    <submittedName>
        <fullName evidence="3">Uncharacterized protein</fullName>
    </submittedName>
</protein>
<reference evidence="3 4" key="1">
    <citation type="journal article" date="2012" name="Plant Cell">
        <title>Genome comparison of barley and maize smut fungi reveals targeted loss of RNA silencing components and species-specific presence of transposable elements.</title>
        <authorList>
            <person name="Laurie J.D."/>
            <person name="Ali S."/>
            <person name="Linning R."/>
            <person name="Mannhaupt G."/>
            <person name="Wong P."/>
            <person name="Gueldener U."/>
            <person name="Muensterkoetter M."/>
            <person name="Moore R."/>
            <person name="Kahmann R."/>
            <person name="Bakkeren G."/>
            <person name="Schirawski J."/>
        </authorList>
    </citation>
    <scope>NUCLEOTIDE SEQUENCE [LARGE SCALE GENOMIC DNA]</scope>
    <source>
        <strain evidence="4">Uh4875-4</strain>
    </source>
</reference>
<accession>I2FVI7</accession>
<dbReference type="InterPro" id="IPR029044">
    <property type="entry name" value="Nucleotide-diphossugar_trans"/>
</dbReference>
<proteinExistence type="predicted"/>
<evidence type="ECO:0000313" key="4">
    <source>
        <dbReference type="Proteomes" id="UP000006174"/>
    </source>
</evidence>
<feature type="compositionally biased region" description="Polar residues" evidence="1">
    <location>
        <begin position="496"/>
        <end position="505"/>
    </location>
</feature>
<dbReference type="EMBL" id="CAGI01000159">
    <property type="protein sequence ID" value="CCF50930.1"/>
    <property type="molecule type" value="Genomic_DNA"/>
</dbReference>
<evidence type="ECO:0000313" key="3">
    <source>
        <dbReference type="EMBL" id="CCF50930.1"/>
    </source>
</evidence>
<feature type="region of interest" description="Disordered" evidence="1">
    <location>
        <begin position="440"/>
        <end position="467"/>
    </location>
</feature>
<dbReference type="Pfam" id="PF13641">
    <property type="entry name" value="Glyco_tranf_2_3"/>
    <property type="match status" value="1"/>
</dbReference>